<accession>A0A4V5ZZP7</accession>
<evidence type="ECO:0000313" key="3">
    <source>
        <dbReference type="Proteomes" id="UP000298663"/>
    </source>
</evidence>
<reference evidence="2 3" key="2">
    <citation type="journal article" date="2019" name="G3 (Bethesda)">
        <title>Hybrid Assembly of the Genome of the Entomopathogenic Nematode Steinernema carpocapsae Identifies the X-Chromosome.</title>
        <authorList>
            <person name="Serra L."/>
            <person name="Macchietto M."/>
            <person name="Macias-Munoz A."/>
            <person name="McGill C.J."/>
            <person name="Rodriguez I.M."/>
            <person name="Rodriguez B."/>
            <person name="Murad R."/>
            <person name="Mortazavi A."/>
        </authorList>
    </citation>
    <scope>NUCLEOTIDE SEQUENCE [LARGE SCALE GENOMIC DNA]</scope>
    <source>
        <strain evidence="2 3">ALL</strain>
    </source>
</reference>
<comment type="caution">
    <text evidence="2">The sequence shown here is derived from an EMBL/GenBank/DDBJ whole genome shotgun (WGS) entry which is preliminary data.</text>
</comment>
<gene>
    <name evidence="2" type="ORF">L596_024394</name>
</gene>
<feature type="compositionally biased region" description="Basic and acidic residues" evidence="1">
    <location>
        <begin position="29"/>
        <end position="38"/>
    </location>
</feature>
<name>A0A4V5ZZP7_STECR</name>
<dbReference type="AlphaFoldDB" id="A0A4V5ZZP7"/>
<evidence type="ECO:0000256" key="1">
    <source>
        <dbReference type="SAM" id="MobiDB-lite"/>
    </source>
</evidence>
<sequence length="117" mass="13426">MFLAASPRRKRPQNGENPRRNTKSPLAWSRRENPDRASRRAAHTVANRIKKHSRSDRVSDAAVKAARKHFGYRALSSFGNFILWLEGRRKHIWSPQSGVTAKLSIARRFLCDVYLTG</sequence>
<dbReference type="Proteomes" id="UP000298663">
    <property type="component" value="Unassembled WGS sequence"/>
</dbReference>
<reference evidence="2 3" key="1">
    <citation type="journal article" date="2015" name="Genome Biol.">
        <title>Comparative genomics of Steinernema reveals deeply conserved gene regulatory networks.</title>
        <authorList>
            <person name="Dillman A.R."/>
            <person name="Macchietto M."/>
            <person name="Porter C.F."/>
            <person name="Rogers A."/>
            <person name="Williams B."/>
            <person name="Antoshechkin I."/>
            <person name="Lee M.M."/>
            <person name="Goodwin Z."/>
            <person name="Lu X."/>
            <person name="Lewis E.E."/>
            <person name="Goodrich-Blair H."/>
            <person name="Stock S.P."/>
            <person name="Adams B.J."/>
            <person name="Sternberg P.W."/>
            <person name="Mortazavi A."/>
        </authorList>
    </citation>
    <scope>NUCLEOTIDE SEQUENCE [LARGE SCALE GENOMIC DNA]</scope>
    <source>
        <strain evidence="2 3">ALL</strain>
    </source>
</reference>
<organism evidence="2 3">
    <name type="scientific">Steinernema carpocapsae</name>
    <name type="common">Entomopathogenic nematode</name>
    <dbReference type="NCBI Taxonomy" id="34508"/>
    <lineage>
        <taxon>Eukaryota</taxon>
        <taxon>Metazoa</taxon>
        <taxon>Ecdysozoa</taxon>
        <taxon>Nematoda</taxon>
        <taxon>Chromadorea</taxon>
        <taxon>Rhabditida</taxon>
        <taxon>Tylenchina</taxon>
        <taxon>Panagrolaimomorpha</taxon>
        <taxon>Strongyloidoidea</taxon>
        <taxon>Steinernematidae</taxon>
        <taxon>Steinernema</taxon>
    </lineage>
</organism>
<evidence type="ECO:0000313" key="2">
    <source>
        <dbReference type="EMBL" id="TKR68405.1"/>
    </source>
</evidence>
<keyword evidence="3" id="KW-1185">Reference proteome</keyword>
<dbReference type="EMBL" id="AZBU02000008">
    <property type="protein sequence ID" value="TKR68405.1"/>
    <property type="molecule type" value="Genomic_DNA"/>
</dbReference>
<proteinExistence type="predicted"/>
<protein>
    <submittedName>
        <fullName evidence="2">Uncharacterized protein</fullName>
    </submittedName>
</protein>
<feature type="region of interest" description="Disordered" evidence="1">
    <location>
        <begin position="1"/>
        <end position="53"/>
    </location>
</feature>